<reference evidence="3" key="1">
    <citation type="submission" date="2014-07" db="EMBL/GenBank/DDBJ databases">
        <title>Genome sequencing of plant-pathogenic Streptomyces species.</title>
        <authorList>
            <person name="Harrison J."/>
            <person name="Sapp M."/>
            <person name="Thwaites R."/>
            <person name="Studholme D.J."/>
        </authorList>
    </citation>
    <scope>NUCLEOTIDE SEQUENCE [LARGE SCALE GENOMIC DNA]</scope>
    <source>
        <strain evidence="3">NCPPB 4445</strain>
    </source>
</reference>
<dbReference type="AlphaFoldDB" id="A0A0L0KP43"/>
<protein>
    <recommendedName>
        <fullName evidence="1">Hedgehog/Intein (Hint) domain-containing protein</fullName>
    </recommendedName>
</protein>
<dbReference type="SUPFAM" id="SSF51294">
    <property type="entry name" value="Hedgehog/intein (Hint) domain"/>
    <property type="match status" value="1"/>
</dbReference>
<dbReference type="InterPro" id="IPR036844">
    <property type="entry name" value="Hint_dom_sf"/>
</dbReference>
<dbReference type="PROSITE" id="PS50817">
    <property type="entry name" value="INTEIN_N_TER"/>
    <property type="match status" value="1"/>
</dbReference>
<evidence type="ECO:0000313" key="2">
    <source>
        <dbReference type="EMBL" id="KND39616.1"/>
    </source>
</evidence>
<name>A0A0L0KP43_9ACTN</name>
<evidence type="ECO:0000259" key="1">
    <source>
        <dbReference type="Pfam" id="PF13403"/>
    </source>
</evidence>
<proteinExistence type="predicted"/>
<dbReference type="InterPro" id="IPR006141">
    <property type="entry name" value="Intein_N"/>
</dbReference>
<feature type="domain" description="Hedgehog/Intein (Hint)" evidence="1">
    <location>
        <begin position="49"/>
        <end position="97"/>
    </location>
</feature>
<dbReference type="EMBL" id="JPPY01000020">
    <property type="protein sequence ID" value="KND39616.1"/>
    <property type="molecule type" value="Genomic_DNA"/>
</dbReference>
<dbReference type="InterPro" id="IPR028992">
    <property type="entry name" value="Hedgehog/Intein_dom"/>
</dbReference>
<dbReference type="PATRIC" id="fig|42234.21.peg.462"/>
<sequence length="134" mass="14633">MQAAFAVRTAMRDGARITTALWGLKGSGLVASAVARLEQLGTRALLARCFPAGTKVATADGAKRIEDIKVGDLVWSLDQATGRKSLQRVAKLFERAVDRLIRVRTASGHMNDGKEFVRVYPQKFRLPNGEPIPE</sequence>
<organism evidence="2 3">
    <name type="scientific">Streptomyces acidiscabies</name>
    <dbReference type="NCBI Taxonomy" id="42234"/>
    <lineage>
        <taxon>Bacteria</taxon>
        <taxon>Bacillati</taxon>
        <taxon>Actinomycetota</taxon>
        <taxon>Actinomycetes</taxon>
        <taxon>Kitasatosporales</taxon>
        <taxon>Streptomycetaceae</taxon>
        <taxon>Streptomyces</taxon>
    </lineage>
</organism>
<dbReference type="Pfam" id="PF13403">
    <property type="entry name" value="Hint_2"/>
    <property type="match status" value="1"/>
</dbReference>
<evidence type="ECO:0000313" key="3">
    <source>
        <dbReference type="Proteomes" id="UP000037151"/>
    </source>
</evidence>
<gene>
    <name evidence="2" type="ORF">IQ63_02245</name>
</gene>
<dbReference type="GO" id="GO:0016539">
    <property type="term" value="P:intein-mediated protein splicing"/>
    <property type="evidence" value="ECO:0007669"/>
    <property type="project" value="InterPro"/>
</dbReference>
<dbReference type="CDD" id="cd00081">
    <property type="entry name" value="Hint"/>
    <property type="match status" value="1"/>
</dbReference>
<accession>A0A0L0KP43</accession>
<dbReference type="Gene3D" id="2.170.16.10">
    <property type="entry name" value="Hedgehog/Intein (Hint) domain"/>
    <property type="match status" value="1"/>
</dbReference>
<dbReference type="Proteomes" id="UP000037151">
    <property type="component" value="Unassembled WGS sequence"/>
</dbReference>
<dbReference type="RefSeq" id="WP_050369147.1">
    <property type="nucleotide sequence ID" value="NZ_KQ257800.1"/>
</dbReference>
<comment type="caution">
    <text evidence="2">The sequence shown here is derived from an EMBL/GenBank/DDBJ whole genome shotgun (WGS) entry which is preliminary data.</text>
</comment>